<reference evidence="8 9" key="1">
    <citation type="submission" date="2020-08" db="EMBL/GenBank/DDBJ databases">
        <title>Genomic Encyclopedia of Type Strains, Phase III (KMG-III): the genomes of soil and plant-associated and newly described type strains.</title>
        <authorList>
            <person name="Whitman W."/>
        </authorList>
    </citation>
    <scope>NUCLEOTIDE SEQUENCE [LARGE SCALE GENOMIC DNA]</scope>
    <source>
        <strain evidence="8 9">CECT 5862</strain>
    </source>
</reference>
<evidence type="ECO:0000256" key="4">
    <source>
        <dbReference type="ARBA" id="ARBA00023163"/>
    </source>
</evidence>
<dbReference type="Gene3D" id="3.40.50.2300">
    <property type="match status" value="1"/>
</dbReference>
<evidence type="ECO:0000256" key="5">
    <source>
        <dbReference type="PROSITE-ProRule" id="PRU00169"/>
    </source>
</evidence>
<dbReference type="GO" id="GO:0000160">
    <property type="term" value="P:phosphorelay signal transduction system"/>
    <property type="evidence" value="ECO:0007669"/>
    <property type="project" value="InterPro"/>
</dbReference>
<dbReference type="Proteomes" id="UP000570361">
    <property type="component" value="Unassembled WGS sequence"/>
</dbReference>
<gene>
    <name evidence="8" type="ORF">FHS18_005369</name>
</gene>
<accession>A0A7W5B3J0</accession>
<dbReference type="PANTHER" id="PTHR43214">
    <property type="entry name" value="TWO-COMPONENT RESPONSE REGULATOR"/>
    <property type="match status" value="1"/>
</dbReference>
<dbReference type="InterPro" id="IPR011006">
    <property type="entry name" value="CheY-like_superfamily"/>
</dbReference>
<dbReference type="GO" id="GO:0003677">
    <property type="term" value="F:DNA binding"/>
    <property type="evidence" value="ECO:0007669"/>
    <property type="project" value="UniProtKB-KW"/>
</dbReference>
<dbReference type="SMART" id="SM00421">
    <property type="entry name" value="HTH_LUXR"/>
    <property type="match status" value="1"/>
</dbReference>
<evidence type="ECO:0000259" key="6">
    <source>
        <dbReference type="PROSITE" id="PS50043"/>
    </source>
</evidence>
<keyword evidence="2" id="KW-0805">Transcription regulation</keyword>
<name>A0A7W5B3J0_9BACL</name>
<dbReference type="EMBL" id="JACHXK010000017">
    <property type="protein sequence ID" value="MBB3113266.1"/>
    <property type="molecule type" value="Genomic_DNA"/>
</dbReference>
<comment type="caution">
    <text evidence="8">The sequence shown here is derived from an EMBL/GenBank/DDBJ whole genome shotgun (WGS) entry which is preliminary data.</text>
</comment>
<dbReference type="InterPro" id="IPR016032">
    <property type="entry name" value="Sig_transdc_resp-reg_C-effctor"/>
</dbReference>
<dbReference type="InterPro" id="IPR039420">
    <property type="entry name" value="WalR-like"/>
</dbReference>
<evidence type="ECO:0000256" key="3">
    <source>
        <dbReference type="ARBA" id="ARBA00023125"/>
    </source>
</evidence>
<dbReference type="CDD" id="cd17535">
    <property type="entry name" value="REC_NarL-like"/>
    <property type="match status" value="1"/>
</dbReference>
<dbReference type="InterPro" id="IPR000792">
    <property type="entry name" value="Tscrpt_reg_LuxR_C"/>
</dbReference>
<dbReference type="SUPFAM" id="SSF46894">
    <property type="entry name" value="C-terminal effector domain of the bipartite response regulators"/>
    <property type="match status" value="1"/>
</dbReference>
<organism evidence="8 9">
    <name type="scientific">Paenibacillus phyllosphaerae</name>
    <dbReference type="NCBI Taxonomy" id="274593"/>
    <lineage>
        <taxon>Bacteria</taxon>
        <taxon>Bacillati</taxon>
        <taxon>Bacillota</taxon>
        <taxon>Bacilli</taxon>
        <taxon>Bacillales</taxon>
        <taxon>Paenibacillaceae</taxon>
        <taxon>Paenibacillus</taxon>
    </lineage>
</organism>
<dbReference type="PROSITE" id="PS50110">
    <property type="entry name" value="RESPONSE_REGULATORY"/>
    <property type="match status" value="1"/>
</dbReference>
<dbReference type="SMART" id="SM00448">
    <property type="entry name" value="REC"/>
    <property type="match status" value="1"/>
</dbReference>
<dbReference type="GO" id="GO:0006355">
    <property type="term" value="P:regulation of DNA-templated transcription"/>
    <property type="evidence" value="ECO:0007669"/>
    <property type="project" value="InterPro"/>
</dbReference>
<dbReference type="CDD" id="cd06170">
    <property type="entry name" value="LuxR_C_like"/>
    <property type="match status" value="1"/>
</dbReference>
<sequence>MIRVLIVDDHPSVMEGTRAMLEKAGDIDVTISTSASEALSIIPDGRFDVMLFDLYMPQMNGLELAKEVLQTTPNAVILIYTGYDITPHFNLFMDSGVSGFVSKTATQDQLVTAIRCALRGEVVLPLGLLKELRRGTAAAGSADKPEATASITAKDIEILKHLAKGKSNREIADTMLMSQRSLEYGLTQIFQRLQVKSRVEAVVKAKELKILLSDDFL</sequence>
<feature type="domain" description="Response regulatory" evidence="7">
    <location>
        <begin position="3"/>
        <end position="118"/>
    </location>
</feature>
<protein>
    <submittedName>
        <fullName evidence="8">Two-component system competent response regulator ComA</fullName>
    </submittedName>
</protein>
<dbReference type="PANTHER" id="PTHR43214:SF1">
    <property type="entry name" value="TRANSCRIPTIONAL REGULATORY PROTEIN COMA"/>
    <property type="match status" value="1"/>
</dbReference>
<dbReference type="AlphaFoldDB" id="A0A7W5B3J0"/>
<evidence type="ECO:0000256" key="2">
    <source>
        <dbReference type="ARBA" id="ARBA00023015"/>
    </source>
</evidence>
<dbReference type="Pfam" id="PF00196">
    <property type="entry name" value="GerE"/>
    <property type="match status" value="1"/>
</dbReference>
<evidence type="ECO:0000313" key="9">
    <source>
        <dbReference type="Proteomes" id="UP000570361"/>
    </source>
</evidence>
<evidence type="ECO:0000313" key="8">
    <source>
        <dbReference type="EMBL" id="MBB3113266.1"/>
    </source>
</evidence>
<keyword evidence="4" id="KW-0804">Transcription</keyword>
<dbReference type="SUPFAM" id="SSF52172">
    <property type="entry name" value="CheY-like"/>
    <property type="match status" value="1"/>
</dbReference>
<keyword evidence="1 5" id="KW-0597">Phosphoprotein</keyword>
<evidence type="ECO:0000259" key="7">
    <source>
        <dbReference type="PROSITE" id="PS50110"/>
    </source>
</evidence>
<feature type="domain" description="HTH luxR-type" evidence="6">
    <location>
        <begin position="144"/>
        <end position="209"/>
    </location>
</feature>
<proteinExistence type="predicted"/>
<dbReference type="PROSITE" id="PS50043">
    <property type="entry name" value="HTH_LUXR_2"/>
    <property type="match status" value="1"/>
</dbReference>
<evidence type="ECO:0000256" key="1">
    <source>
        <dbReference type="ARBA" id="ARBA00022553"/>
    </source>
</evidence>
<dbReference type="InterPro" id="IPR001789">
    <property type="entry name" value="Sig_transdc_resp-reg_receiver"/>
</dbReference>
<keyword evidence="9" id="KW-1185">Reference proteome</keyword>
<keyword evidence="3" id="KW-0238">DNA-binding</keyword>
<dbReference type="InterPro" id="IPR058245">
    <property type="entry name" value="NreC/VraR/RcsB-like_REC"/>
</dbReference>
<feature type="modified residue" description="4-aspartylphosphate" evidence="5">
    <location>
        <position position="53"/>
    </location>
</feature>
<dbReference type="Pfam" id="PF00072">
    <property type="entry name" value="Response_reg"/>
    <property type="match status" value="1"/>
</dbReference>